<dbReference type="Proteomes" id="UP001171606">
    <property type="component" value="Unassembled WGS sequence"/>
</dbReference>
<dbReference type="RefSeq" id="WP_174920363.1">
    <property type="nucleotide sequence ID" value="NZ_CABVPT010000005.1"/>
</dbReference>
<comment type="caution">
    <text evidence="1">The sequence shown here is derived from an EMBL/GenBank/DDBJ whole genome shotgun (WGS) entry which is preliminary data.</text>
</comment>
<reference evidence="1" key="1">
    <citation type="submission" date="2023-07" db="EMBL/GenBank/DDBJ databases">
        <title>A collection of bacterial strains from the Burkholderia cepacia Research Laboratory and Repository.</title>
        <authorList>
            <person name="Lipuma J."/>
            <person name="Spilker T."/>
            <person name="Caverly L."/>
        </authorList>
    </citation>
    <scope>NUCLEOTIDE SEQUENCE</scope>
    <source>
        <strain evidence="1">AU42020</strain>
    </source>
</reference>
<gene>
    <name evidence="1" type="ORF">QZM52_18715</name>
</gene>
<proteinExistence type="predicted"/>
<accession>A0ABT8PDW4</accession>
<sequence length="57" mass="6250">MDTVKNCRDVALKERVAAACFAKLKIGIADYREVATSGDGALGKRQPIRYGMFMTDP</sequence>
<organism evidence="1 2">
    <name type="scientific">Burkholderia metallica</name>
    <dbReference type="NCBI Taxonomy" id="488729"/>
    <lineage>
        <taxon>Bacteria</taxon>
        <taxon>Pseudomonadati</taxon>
        <taxon>Pseudomonadota</taxon>
        <taxon>Betaproteobacteria</taxon>
        <taxon>Burkholderiales</taxon>
        <taxon>Burkholderiaceae</taxon>
        <taxon>Burkholderia</taxon>
        <taxon>Burkholderia cepacia complex</taxon>
    </lineage>
</organism>
<keyword evidence="2" id="KW-1185">Reference proteome</keyword>
<dbReference type="EMBL" id="JAUJSQ010000006">
    <property type="protein sequence ID" value="MDN7933322.1"/>
    <property type="molecule type" value="Genomic_DNA"/>
</dbReference>
<name>A0ABT8PDW4_9BURK</name>
<evidence type="ECO:0000313" key="1">
    <source>
        <dbReference type="EMBL" id="MDN7933322.1"/>
    </source>
</evidence>
<protein>
    <submittedName>
        <fullName evidence="1">Uncharacterized protein</fullName>
    </submittedName>
</protein>
<evidence type="ECO:0000313" key="2">
    <source>
        <dbReference type="Proteomes" id="UP001171606"/>
    </source>
</evidence>